<accession>A0A1H6T0S2</accession>
<dbReference type="EMBL" id="FNYW01000013">
    <property type="protein sequence ID" value="SEI71704.1"/>
    <property type="molecule type" value="Genomic_DNA"/>
</dbReference>
<dbReference type="PANTHER" id="PTHR45036:SF1">
    <property type="entry name" value="METHYLTRANSFERASE LIKE 7A"/>
    <property type="match status" value="1"/>
</dbReference>
<dbReference type="Pfam" id="PF08241">
    <property type="entry name" value="Methyltransf_11"/>
    <property type="match status" value="1"/>
</dbReference>
<dbReference type="STRING" id="1130080.SAMN04488113_11329"/>
<reference evidence="3" key="1">
    <citation type="submission" date="2016-10" db="EMBL/GenBank/DDBJ databases">
        <authorList>
            <person name="Varghese N."/>
            <person name="Submissions S."/>
        </authorList>
    </citation>
    <scope>NUCLEOTIDE SEQUENCE [LARGE SCALE GENOMIC DNA]</scope>
    <source>
        <strain evidence="3">DSM 25751</strain>
    </source>
</reference>
<dbReference type="InterPro" id="IPR013216">
    <property type="entry name" value="Methyltransf_11"/>
</dbReference>
<sequence>MKNYLVSGKCDKGSEMLPKRENNNKIKNRYNRISKVYDLIEKPMEAMMMDNWRKELFKEIEGKKILEVGVGTGKNLQYYSSDKEVTGIDFSEKMLSKAKYRSEHKENITLMEMNAENMSFEDNAFDTVVTSCVFCSVPEPVKGLKEIRRVCKNGGKVIMLEHMRSDKPAVGKFMDMVNFIPVHIWGANINRRTLENLEKAGFNKESIRYKNMWYDIVKIIEIDNEK</sequence>
<keyword evidence="3" id="KW-1185">Reference proteome</keyword>
<dbReference type="SUPFAM" id="SSF53335">
    <property type="entry name" value="S-adenosyl-L-methionine-dependent methyltransferases"/>
    <property type="match status" value="1"/>
</dbReference>
<dbReference type="CDD" id="cd02440">
    <property type="entry name" value="AdoMet_MTases"/>
    <property type="match status" value="1"/>
</dbReference>
<evidence type="ECO:0000313" key="3">
    <source>
        <dbReference type="Proteomes" id="UP000198564"/>
    </source>
</evidence>
<protein>
    <submittedName>
        <fullName evidence="2">Ubiquinone/menaquinone biosynthesis C-methylase UbiE</fullName>
    </submittedName>
</protein>
<keyword evidence="2" id="KW-0489">Methyltransferase</keyword>
<evidence type="ECO:0000313" key="2">
    <source>
        <dbReference type="EMBL" id="SEI71704.1"/>
    </source>
</evidence>
<dbReference type="InterPro" id="IPR029063">
    <property type="entry name" value="SAM-dependent_MTases_sf"/>
</dbReference>
<evidence type="ECO:0000259" key="1">
    <source>
        <dbReference type="Pfam" id="PF08241"/>
    </source>
</evidence>
<proteinExistence type="predicted"/>
<name>A0A1H6T0S2_9LACT</name>
<keyword evidence="2" id="KW-0808">Transferase</keyword>
<dbReference type="GO" id="GO:0032259">
    <property type="term" value="P:methylation"/>
    <property type="evidence" value="ECO:0007669"/>
    <property type="project" value="UniProtKB-KW"/>
</dbReference>
<dbReference type="InterPro" id="IPR052356">
    <property type="entry name" value="Thiol_S-MT"/>
</dbReference>
<dbReference type="AlphaFoldDB" id="A0A1H6T0S2"/>
<dbReference type="GO" id="GO:0008757">
    <property type="term" value="F:S-adenosylmethionine-dependent methyltransferase activity"/>
    <property type="evidence" value="ECO:0007669"/>
    <property type="project" value="InterPro"/>
</dbReference>
<keyword evidence="2" id="KW-0830">Ubiquinone</keyword>
<dbReference type="PANTHER" id="PTHR45036">
    <property type="entry name" value="METHYLTRANSFERASE LIKE 7B"/>
    <property type="match status" value="1"/>
</dbReference>
<feature type="domain" description="Methyltransferase type 11" evidence="1">
    <location>
        <begin position="66"/>
        <end position="159"/>
    </location>
</feature>
<gene>
    <name evidence="2" type="ORF">SAMN04488113_11329</name>
</gene>
<dbReference type="Proteomes" id="UP000198564">
    <property type="component" value="Unassembled WGS sequence"/>
</dbReference>
<dbReference type="Gene3D" id="3.40.50.150">
    <property type="entry name" value="Vaccinia Virus protein VP39"/>
    <property type="match status" value="1"/>
</dbReference>
<organism evidence="2 3">
    <name type="scientific">Alkalibacterium gilvum</name>
    <dbReference type="NCBI Taxonomy" id="1130080"/>
    <lineage>
        <taxon>Bacteria</taxon>
        <taxon>Bacillati</taxon>
        <taxon>Bacillota</taxon>
        <taxon>Bacilli</taxon>
        <taxon>Lactobacillales</taxon>
        <taxon>Carnobacteriaceae</taxon>
        <taxon>Alkalibacterium</taxon>
    </lineage>
</organism>